<accession>A0A7S0NN45</accession>
<name>A0A7S0NN45_MICPS</name>
<organism evidence="1">
    <name type="scientific">Micromonas pusilla</name>
    <name type="common">Picoplanktonic green alga</name>
    <name type="synonym">Chromulina pusilla</name>
    <dbReference type="NCBI Taxonomy" id="38833"/>
    <lineage>
        <taxon>Eukaryota</taxon>
        <taxon>Viridiplantae</taxon>
        <taxon>Chlorophyta</taxon>
        <taxon>Mamiellophyceae</taxon>
        <taxon>Mamiellales</taxon>
        <taxon>Mamiellaceae</taxon>
        <taxon>Micromonas</taxon>
    </lineage>
</organism>
<dbReference type="EMBL" id="HBEQ01013424">
    <property type="protein sequence ID" value="CAD8524470.1"/>
    <property type="molecule type" value="Transcribed_RNA"/>
</dbReference>
<gene>
    <name evidence="1" type="ORF">MCOM1403_LOCUS10798</name>
</gene>
<reference evidence="1" key="1">
    <citation type="submission" date="2021-01" db="EMBL/GenBank/DDBJ databases">
        <authorList>
            <person name="Corre E."/>
            <person name="Pelletier E."/>
            <person name="Niang G."/>
            <person name="Scheremetjew M."/>
            <person name="Finn R."/>
            <person name="Kale V."/>
            <person name="Holt S."/>
            <person name="Cochrane G."/>
            <person name="Meng A."/>
            <person name="Brown T."/>
            <person name="Cohen L."/>
        </authorList>
    </citation>
    <scope>NUCLEOTIDE SEQUENCE</scope>
    <source>
        <strain evidence="1">CCMP1723</strain>
    </source>
</reference>
<evidence type="ECO:0000313" key="1">
    <source>
        <dbReference type="EMBL" id="CAD8524470.1"/>
    </source>
</evidence>
<sequence length="246" mass="26048">MPAVTLNTRTDLTTSKAKLGTFELTTTTTVEGWKIKATAEPAVPELTKSGLSDFSAEIPAMNAEASKDGITVFLDNLQLIPKKQFVPRLKIAKSVDVADQSYDVKAELIPKGNTSAAKDNSPSNSHVVKLGVTAPAISGFTPKLDYSTGNNTATVEVSGKVDKATVTLKADIDVEGKKSKGASAKVAYPLPEGVKATVEVKDNKSAKVELAKDQFTLEVPVADLTAPSLSADNLTLKVKYSMDFDM</sequence>
<dbReference type="AlphaFoldDB" id="A0A7S0NN45"/>
<proteinExistence type="predicted"/>
<protein>
    <submittedName>
        <fullName evidence="1">Uncharacterized protein</fullName>
    </submittedName>
</protein>